<feature type="transmembrane region" description="Helical" evidence="1">
    <location>
        <begin position="75"/>
        <end position="95"/>
    </location>
</feature>
<keyword evidence="1" id="KW-0472">Membrane</keyword>
<name>A0A813LAX6_POLGL</name>
<keyword evidence="1" id="KW-0812">Transmembrane</keyword>
<gene>
    <name evidence="2" type="ORF">PGLA2088_LOCUS34694</name>
    <name evidence="3" type="ORF">PGLA2088_LOCUS41271</name>
</gene>
<accession>A0A813LAX6</accession>
<feature type="transmembrane region" description="Helical" evidence="1">
    <location>
        <begin position="107"/>
        <end position="131"/>
    </location>
</feature>
<keyword evidence="1" id="KW-1133">Transmembrane helix</keyword>
<dbReference type="EMBL" id="CAJNNW010031506">
    <property type="protein sequence ID" value="CAE8707848.1"/>
    <property type="molecule type" value="Genomic_DNA"/>
</dbReference>
<dbReference type="Proteomes" id="UP000626109">
    <property type="component" value="Unassembled WGS sequence"/>
</dbReference>
<dbReference type="AlphaFoldDB" id="A0A813LAX6"/>
<comment type="caution">
    <text evidence="3">The sequence shown here is derived from an EMBL/GenBank/DDBJ whole genome shotgun (WGS) entry which is preliminary data.</text>
</comment>
<evidence type="ECO:0000313" key="4">
    <source>
        <dbReference type="Proteomes" id="UP000626109"/>
    </source>
</evidence>
<proteinExistence type="predicted"/>
<evidence type="ECO:0000256" key="1">
    <source>
        <dbReference type="SAM" id="Phobius"/>
    </source>
</evidence>
<evidence type="ECO:0000313" key="2">
    <source>
        <dbReference type="EMBL" id="CAE8707848.1"/>
    </source>
</evidence>
<protein>
    <submittedName>
        <fullName evidence="3">Uncharacterized protein</fullName>
    </submittedName>
</protein>
<feature type="transmembrane region" description="Helical" evidence="1">
    <location>
        <begin position="192"/>
        <end position="211"/>
    </location>
</feature>
<sequence>MAAGRRAIRSSAVCVLAYSFLGHGQQVSFSWPCVPLRRLSAPKGVGRFAEAAAIPAPPRVDHTGKAEGMLNQVRVPAALLAGIAFGAVFGMPLTVGDGFSLGMRKRVYVLMAACSLAAELVAIVSSTVGIMKLSEPREMPTYASPILLLRGELQFEWIATQFNFLFGLLMFAGAIALRAVSVIDCPNLAKSVSLLFVAVALHMYGIVNKFIRTLSGCDNIAGLGWQYFKLVLHQGGFLNYASIACMVAAAYYLGKVSSHTWHVTRAAVHVACS</sequence>
<feature type="transmembrane region" description="Helical" evidence="1">
    <location>
        <begin position="231"/>
        <end position="253"/>
    </location>
</feature>
<dbReference type="EMBL" id="CAJNNW010033785">
    <property type="protein sequence ID" value="CAE8720355.1"/>
    <property type="molecule type" value="Genomic_DNA"/>
</dbReference>
<reference evidence="3" key="1">
    <citation type="submission" date="2021-02" db="EMBL/GenBank/DDBJ databases">
        <authorList>
            <person name="Dougan E. K."/>
            <person name="Rhodes N."/>
            <person name="Thang M."/>
            <person name="Chan C."/>
        </authorList>
    </citation>
    <scope>NUCLEOTIDE SEQUENCE</scope>
</reference>
<organism evidence="3 4">
    <name type="scientific">Polarella glacialis</name>
    <name type="common">Dinoflagellate</name>
    <dbReference type="NCBI Taxonomy" id="89957"/>
    <lineage>
        <taxon>Eukaryota</taxon>
        <taxon>Sar</taxon>
        <taxon>Alveolata</taxon>
        <taxon>Dinophyceae</taxon>
        <taxon>Suessiales</taxon>
        <taxon>Suessiaceae</taxon>
        <taxon>Polarella</taxon>
    </lineage>
</organism>
<feature type="transmembrane region" description="Helical" evidence="1">
    <location>
        <begin position="157"/>
        <end position="180"/>
    </location>
</feature>
<evidence type="ECO:0000313" key="3">
    <source>
        <dbReference type="EMBL" id="CAE8720355.1"/>
    </source>
</evidence>